<keyword evidence="1" id="KW-0802">TPR repeat</keyword>
<evidence type="ECO:0000313" key="2">
    <source>
        <dbReference type="EMBL" id="KAJ8935385.1"/>
    </source>
</evidence>
<proteinExistence type="predicted"/>
<gene>
    <name evidence="2" type="ORF">NQ314_012796</name>
</gene>
<dbReference type="PANTHER" id="PTHR46512">
    <property type="entry name" value="PEPTIDYLPROLYL ISOMERASE"/>
    <property type="match status" value="1"/>
</dbReference>
<dbReference type="Gene3D" id="1.25.40.10">
    <property type="entry name" value="Tetratricopeptide repeat domain"/>
    <property type="match status" value="1"/>
</dbReference>
<organism evidence="2 3">
    <name type="scientific">Rhamnusium bicolor</name>
    <dbReference type="NCBI Taxonomy" id="1586634"/>
    <lineage>
        <taxon>Eukaryota</taxon>
        <taxon>Metazoa</taxon>
        <taxon>Ecdysozoa</taxon>
        <taxon>Arthropoda</taxon>
        <taxon>Hexapoda</taxon>
        <taxon>Insecta</taxon>
        <taxon>Pterygota</taxon>
        <taxon>Neoptera</taxon>
        <taxon>Endopterygota</taxon>
        <taxon>Coleoptera</taxon>
        <taxon>Polyphaga</taxon>
        <taxon>Cucujiformia</taxon>
        <taxon>Chrysomeloidea</taxon>
        <taxon>Cerambycidae</taxon>
        <taxon>Lepturinae</taxon>
        <taxon>Rhagiini</taxon>
        <taxon>Rhamnusium</taxon>
    </lineage>
</organism>
<dbReference type="Pfam" id="PF13181">
    <property type="entry name" value="TPR_8"/>
    <property type="match status" value="1"/>
</dbReference>
<dbReference type="InterPro" id="IPR019734">
    <property type="entry name" value="TPR_rpt"/>
</dbReference>
<evidence type="ECO:0000256" key="1">
    <source>
        <dbReference type="PROSITE-ProRule" id="PRU00339"/>
    </source>
</evidence>
<dbReference type="SUPFAM" id="SSF48452">
    <property type="entry name" value="TPR-like"/>
    <property type="match status" value="1"/>
</dbReference>
<evidence type="ECO:0000313" key="3">
    <source>
        <dbReference type="Proteomes" id="UP001162156"/>
    </source>
</evidence>
<dbReference type="InterPro" id="IPR011990">
    <property type="entry name" value="TPR-like_helical_dom_sf"/>
</dbReference>
<dbReference type="SMART" id="SM00028">
    <property type="entry name" value="TPR"/>
    <property type="match status" value="3"/>
</dbReference>
<keyword evidence="3" id="KW-1185">Reference proteome</keyword>
<comment type="caution">
    <text evidence="2">The sequence shown here is derived from an EMBL/GenBank/DDBJ whole genome shotgun (WGS) entry which is preliminary data.</text>
</comment>
<feature type="repeat" description="TPR" evidence="1">
    <location>
        <begin position="97"/>
        <end position="130"/>
    </location>
</feature>
<dbReference type="EMBL" id="JANEYF010003577">
    <property type="protein sequence ID" value="KAJ8935385.1"/>
    <property type="molecule type" value="Genomic_DNA"/>
</dbReference>
<dbReference type="InterPro" id="IPR050754">
    <property type="entry name" value="FKBP4/5/8-like"/>
</dbReference>
<sequence>MTVLCPLQHKEKGIKFFNAKDNKEAAFRFTKALKIVLSIPIDVEGTSSIVDGVSLIDINKLKGNLFNNLSSCYFRNQYWAMVINLCTKVLQFDRDNVKALYKIGVAYENDRNFEEAKAAFCRVLKLEPQNKACAEHLACVKSELKKADIKVNNMVKKMFSTAIEN</sequence>
<dbReference type="PANTHER" id="PTHR46512:SF10">
    <property type="entry name" value="FK506-BINDING PROTEIN-LIKE"/>
    <property type="match status" value="1"/>
</dbReference>
<protein>
    <submittedName>
        <fullName evidence="2">Uncharacterized protein</fullName>
    </submittedName>
</protein>
<dbReference type="Proteomes" id="UP001162156">
    <property type="component" value="Unassembled WGS sequence"/>
</dbReference>
<dbReference type="PROSITE" id="PS50005">
    <property type="entry name" value="TPR"/>
    <property type="match status" value="1"/>
</dbReference>
<accession>A0AAV8XBL9</accession>
<dbReference type="AlphaFoldDB" id="A0AAV8XBL9"/>
<name>A0AAV8XBL9_9CUCU</name>
<reference evidence="2" key="1">
    <citation type="journal article" date="2023" name="Insect Mol. Biol.">
        <title>Genome sequencing provides insights into the evolution of gene families encoding plant cell wall-degrading enzymes in longhorned beetles.</title>
        <authorList>
            <person name="Shin N.R."/>
            <person name="Okamura Y."/>
            <person name="Kirsch R."/>
            <person name="Pauchet Y."/>
        </authorList>
    </citation>
    <scope>NUCLEOTIDE SEQUENCE</scope>
    <source>
        <strain evidence="2">RBIC_L_NR</strain>
    </source>
</reference>